<proteinExistence type="predicted"/>
<protein>
    <submittedName>
        <fullName evidence="1">Uncharacterized protein</fullName>
    </submittedName>
</protein>
<organism evidence="1">
    <name type="scientific">Tanacetum cinerariifolium</name>
    <name type="common">Dalmatian daisy</name>
    <name type="synonym">Chrysanthemum cinerariifolium</name>
    <dbReference type="NCBI Taxonomy" id="118510"/>
    <lineage>
        <taxon>Eukaryota</taxon>
        <taxon>Viridiplantae</taxon>
        <taxon>Streptophyta</taxon>
        <taxon>Embryophyta</taxon>
        <taxon>Tracheophyta</taxon>
        <taxon>Spermatophyta</taxon>
        <taxon>Magnoliopsida</taxon>
        <taxon>eudicotyledons</taxon>
        <taxon>Gunneridae</taxon>
        <taxon>Pentapetalae</taxon>
        <taxon>asterids</taxon>
        <taxon>campanulids</taxon>
        <taxon>Asterales</taxon>
        <taxon>Asteraceae</taxon>
        <taxon>Asteroideae</taxon>
        <taxon>Anthemideae</taxon>
        <taxon>Anthemidinae</taxon>
        <taxon>Tanacetum</taxon>
    </lineage>
</organism>
<feature type="non-terminal residue" evidence="1">
    <location>
        <position position="1"/>
    </location>
</feature>
<feature type="non-terminal residue" evidence="1">
    <location>
        <position position="111"/>
    </location>
</feature>
<sequence length="111" mass="11690">KPATSKSKLKGASSLTLEEQEAADIMQALKERKKTSIRQPGIVGLNEGTGIKPGVLGESIVISATLSKGTVSTVKDTTDLNINSLLEIKIQFDVPHTESPSMLSVTVSVIS</sequence>
<comment type="caution">
    <text evidence="1">The sequence shown here is derived from an EMBL/GenBank/DDBJ whole genome shotgun (WGS) entry which is preliminary data.</text>
</comment>
<name>A0A699U6K5_TANCI</name>
<accession>A0A699U6K5</accession>
<reference evidence="1" key="1">
    <citation type="journal article" date="2019" name="Sci. Rep.">
        <title>Draft genome of Tanacetum cinerariifolium, the natural source of mosquito coil.</title>
        <authorList>
            <person name="Yamashiro T."/>
            <person name="Shiraishi A."/>
            <person name="Satake H."/>
            <person name="Nakayama K."/>
        </authorList>
    </citation>
    <scope>NUCLEOTIDE SEQUENCE</scope>
</reference>
<dbReference type="EMBL" id="BKCJ011301905">
    <property type="protein sequence ID" value="GFD17671.1"/>
    <property type="molecule type" value="Genomic_DNA"/>
</dbReference>
<dbReference type="AlphaFoldDB" id="A0A699U6K5"/>
<gene>
    <name evidence="1" type="ORF">Tci_889640</name>
</gene>
<evidence type="ECO:0000313" key="1">
    <source>
        <dbReference type="EMBL" id="GFD17671.1"/>
    </source>
</evidence>